<organism evidence="15 16">
    <name type="scientific">Culex pipiens pipiens</name>
    <name type="common">Northern house mosquito</name>
    <dbReference type="NCBI Taxonomy" id="38569"/>
    <lineage>
        <taxon>Eukaryota</taxon>
        <taxon>Metazoa</taxon>
        <taxon>Ecdysozoa</taxon>
        <taxon>Arthropoda</taxon>
        <taxon>Hexapoda</taxon>
        <taxon>Insecta</taxon>
        <taxon>Pterygota</taxon>
        <taxon>Neoptera</taxon>
        <taxon>Endopterygota</taxon>
        <taxon>Diptera</taxon>
        <taxon>Nematocera</taxon>
        <taxon>Culicoidea</taxon>
        <taxon>Culicidae</taxon>
        <taxon>Culicinae</taxon>
        <taxon>Culicini</taxon>
        <taxon>Culex</taxon>
        <taxon>Culex</taxon>
    </lineage>
</organism>
<dbReference type="Pfam" id="PF00067">
    <property type="entry name" value="p450"/>
    <property type="match status" value="4"/>
</dbReference>
<keyword evidence="9" id="KW-0492">Microsome</keyword>
<dbReference type="InterPro" id="IPR050182">
    <property type="entry name" value="Cytochrome_P450_fam2"/>
</dbReference>
<dbReference type="InterPro" id="IPR017972">
    <property type="entry name" value="Cyt_P450_CS"/>
</dbReference>
<comment type="function">
    <text evidence="2">May be involved in the metabolism of insect hormones and in the breakdown of synthetic insecticides.</text>
</comment>
<dbReference type="PRINTS" id="PR00385">
    <property type="entry name" value="P450"/>
</dbReference>
<feature type="binding site" description="axial binding residue" evidence="14">
    <location>
        <position position="421"/>
    </location>
    <ligand>
        <name>heme</name>
        <dbReference type="ChEBI" id="CHEBI:30413"/>
    </ligand>
    <ligandPart>
        <name>Fe</name>
        <dbReference type="ChEBI" id="CHEBI:18248"/>
    </ligandPart>
</feature>
<dbReference type="PROSITE" id="PS00086">
    <property type="entry name" value="CYTOCHROME_P450"/>
    <property type="match status" value="2"/>
</dbReference>
<evidence type="ECO:0000256" key="3">
    <source>
        <dbReference type="ARBA" id="ARBA00004174"/>
    </source>
</evidence>
<comment type="similarity">
    <text evidence="5">Belongs to the cytochrome P450 family.</text>
</comment>
<dbReference type="FunFam" id="1.10.630.10:FF:000238">
    <property type="entry name" value="Cytochrome P450 2A6"/>
    <property type="match status" value="1"/>
</dbReference>
<evidence type="ECO:0000256" key="1">
    <source>
        <dbReference type="ARBA" id="ARBA00001971"/>
    </source>
</evidence>
<evidence type="ECO:0000256" key="5">
    <source>
        <dbReference type="ARBA" id="ARBA00010617"/>
    </source>
</evidence>
<evidence type="ECO:0000256" key="14">
    <source>
        <dbReference type="PIRSR" id="PIRSR602401-1"/>
    </source>
</evidence>
<sequence length="1487" mass="170798">MRKPAFFPPGPAWFPLIGCGYRVFKLVNVHKFYHLMWDALARRYGPVVGLKLGRDRVVIVSGLAAIREFYTKDAFNGRPNGFFFRIRSFNKRLGLVFNDGADWDVQRRFSVKTLKSLGMGRTGMVHSLEKEAEELIHHLRKLSRGGRAIQMHSAFDIAVLNVIWTLLAGNRFKLDDKRLEWICDTIHNSFRVIDMSGGVLNQCPPIRHICPNKSGFKPLVNLLNPLLNFINDTISNIKANPDCPERHNCLISSYLEELQNDNPHSSFSNEQLLSLCLDLFQAGSETTSNTLGFGVAHVMHHPNVIAKIHQELDNVVGRYRLPTLDDRPSLPYLEATICEIQRIANVAPLAIAHRTTSPVQLGQYVIPRDSIAMVSLYSIHMDRKYWGDPEVFRPERFLNETEDKLVQHEYFLPFGAGKRRCLGEALAKSNLFLFFAAFMHAFIVEPANPGQLPPLEVFFLLLLDTIRPVGYPPGPRWIPWLGNALLVRKLGRKLGGQHGVFEYLARKYRTQVIGLRLGREHAVAVLGYDLAKQALVSDDLQGRPDNFFLRLRTSGKRLGVTFTDGDHWEEHRNFVVRTLKEIGYGRLRMDDLIQRELHELIQIIEETEHPIQPNQLLPLSVLNVLWTLATGQHIERGDDHLQRLMQVLKKRSASFDMSGGLLNQMPWLRFVAPDWSGYNLLVDFNRQLIAFFSESIREHNETYTEEKSGDDLIYAYIREIRKQRHNPDSTFTEEQMIMTILDLFIAGAQNTSIIVDLLLMMMVVRPDIQAKVHQEIDQHCEPIRWADHSQLPYVEAVIMEVQRFFHTAAISGPRRAIRDCELGGYRIPKDTTIFVDLKSVHMDPDYWNDPEVFRPERFLTEDGTLTNTERLLSFSLGKRRLGVTFVDGDHGEEQRNFVVRTLKELGMGRSRMNDLIQRELHELIQIIDETTGPIQPNRLLQLSVINVLWTLATGERIERHDDHLQSLLDVLKKRSAMFDIAGGLLNQMPWLRFVAPNWSGYNILVDFNRQLISFFSQTIQNHNESYNDEVSSNDLIYAYIREIRKHSTNPNSNFTEDQMIMTILDLFIAGANNTSTIVDLLLIMMVNRPDIQAKIHQEINQHSDPIRWTDHSQLPYVEAVISEVQRYFHLAAISGPRRAIRDCQLGGYRIPKDTSIFVDLKSVHMDADYWKDPDVFRPERFLAEDGTLTNTERLLSFSLGKRSHNPDTSYTEMQITTTLLDLFIAGGLNTGVVLDLLLMMMVVRPDIQTKVHEAIDQFQDQIRWSDRDKLPFVQAVILEVQRFYPTIAFGGPRRALEDCTIGGYHIPKGTTLFSDLKSVHHEQEYWKDPEVFRPERFLGDQGKLVNTERVIPFSLGKRRCFGDILSKTTVFLFFTGILQQFEIVLPDGAETPSTEMTPGMMYMPKPFKSLSDEKVVRSSQQIITGEGFLREGITTNTNGKLSPEPQTNYRGLMLLRKIFERFVQPTKLFAQLLHNKCGSKPRNPSWS</sequence>
<evidence type="ECO:0000256" key="10">
    <source>
        <dbReference type="ARBA" id="ARBA00023002"/>
    </source>
</evidence>
<dbReference type="PANTHER" id="PTHR24300:SF376">
    <property type="entry name" value="CYTOCHROME P450 15A1"/>
    <property type="match status" value="1"/>
</dbReference>
<evidence type="ECO:0000256" key="4">
    <source>
        <dbReference type="ARBA" id="ARBA00004406"/>
    </source>
</evidence>
<evidence type="ECO:0000256" key="9">
    <source>
        <dbReference type="ARBA" id="ARBA00022848"/>
    </source>
</evidence>
<reference evidence="15 16" key="1">
    <citation type="submission" date="2024-05" db="EMBL/GenBank/DDBJ databases">
        <title>Culex pipiens pipiens assembly and annotation.</title>
        <authorList>
            <person name="Alout H."/>
            <person name="Durand T."/>
        </authorList>
    </citation>
    <scope>NUCLEOTIDE SEQUENCE [LARGE SCALE GENOMIC DNA]</scope>
    <source>
        <strain evidence="15">HA-2024</strain>
        <tissue evidence="15">Whole body</tissue>
    </source>
</reference>
<evidence type="ECO:0000256" key="12">
    <source>
        <dbReference type="ARBA" id="ARBA00023033"/>
    </source>
</evidence>
<evidence type="ECO:0000256" key="2">
    <source>
        <dbReference type="ARBA" id="ARBA00003690"/>
    </source>
</evidence>
<evidence type="ECO:0000256" key="8">
    <source>
        <dbReference type="ARBA" id="ARBA00022824"/>
    </source>
</evidence>
<dbReference type="GO" id="GO:0046872">
    <property type="term" value="F:metal ion binding"/>
    <property type="evidence" value="ECO:0007669"/>
    <property type="project" value="UniProtKB-KW"/>
</dbReference>
<dbReference type="GO" id="GO:0005789">
    <property type="term" value="C:endoplasmic reticulum membrane"/>
    <property type="evidence" value="ECO:0007669"/>
    <property type="project" value="UniProtKB-SubCell"/>
</dbReference>
<proteinExistence type="inferred from homology"/>
<dbReference type="PANTHER" id="PTHR24300">
    <property type="entry name" value="CYTOCHROME P450 508A4-RELATED"/>
    <property type="match status" value="1"/>
</dbReference>
<dbReference type="PRINTS" id="PR00463">
    <property type="entry name" value="EP450I"/>
</dbReference>
<evidence type="ECO:0000313" key="15">
    <source>
        <dbReference type="EMBL" id="KAL1376373.1"/>
    </source>
</evidence>
<comment type="cofactor">
    <cofactor evidence="1 14">
        <name>heme</name>
        <dbReference type="ChEBI" id="CHEBI:30413"/>
    </cofactor>
</comment>
<evidence type="ECO:0000256" key="11">
    <source>
        <dbReference type="ARBA" id="ARBA00023004"/>
    </source>
</evidence>
<accession>A0ABD1CJ01</accession>
<dbReference type="FunFam" id="1.10.630.10:FF:000002">
    <property type="entry name" value="Cytochrome P450 1A1"/>
    <property type="match status" value="1"/>
</dbReference>
<dbReference type="Proteomes" id="UP001562425">
    <property type="component" value="Unassembled WGS sequence"/>
</dbReference>
<dbReference type="SUPFAM" id="SSF48264">
    <property type="entry name" value="Cytochrome P450"/>
    <property type="match status" value="4"/>
</dbReference>
<dbReference type="InterPro" id="IPR001128">
    <property type="entry name" value="Cyt_P450"/>
</dbReference>
<keyword evidence="12" id="KW-0503">Monooxygenase</keyword>
<comment type="caution">
    <text evidence="15">The sequence shown here is derived from an EMBL/GenBank/DDBJ whole genome shotgun (WGS) entry which is preliminary data.</text>
</comment>
<keyword evidence="10" id="KW-0560">Oxidoreductase</keyword>
<gene>
    <name evidence="15" type="ORF">pipiens_004426</name>
</gene>
<comment type="subcellular location">
    <subcellularLocation>
        <location evidence="4">Endoplasmic reticulum membrane</location>
        <topology evidence="4">Peripheral membrane protein</topology>
    </subcellularLocation>
    <subcellularLocation>
        <location evidence="3">Microsome membrane</location>
        <topology evidence="3">Peripheral membrane protein</topology>
    </subcellularLocation>
</comment>
<keyword evidence="8" id="KW-0256">Endoplasmic reticulum</keyword>
<evidence type="ECO:0008006" key="17">
    <source>
        <dbReference type="Google" id="ProtNLM"/>
    </source>
</evidence>
<keyword evidence="6 14" id="KW-0349">Heme</keyword>
<keyword evidence="16" id="KW-1185">Reference proteome</keyword>
<name>A0ABD1CJ01_CULPP</name>
<dbReference type="CDD" id="cd20651">
    <property type="entry name" value="CYP15A1-like"/>
    <property type="match status" value="2"/>
</dbReference>
<dbReference type="GO" id="GO:0004497">
    <property type="term" value="F:monooxygenase activity"/>
    <property type="evidence" value="ECO:0007669"/>
    <property type="project" value="UniProtKB-KW"/>
</dbReference>
<evidence type="ECO:0000256" key="6">
    <source>
        <dbReference type="ARBA" id="ARBA00022617"/>
    </source>
</evidence>
<dbReference type="Gene3D" id="1.10.630.10">
    <property type="entry name" value="Cytochrome P450"/>
    <property type="match status" value="4"/>
</dbReference>
<dbReference type="InterPro" id="IPR002401">
    <property type="entry name" value="Cyt_P450_E_grp-I"/>
</dbReference>
<evidence type="ECO:0000313" key="16">
    <source>
        <dbReference type="Proteomes" id="UP001562425"/>
    </source>
</evidence>
<protein>
    <recommendedName>
        <fullName evidence="17">Cytochrome P450</fullName>
    </recommendedName>
</protein>
<dbReference type="InterPro" id="IPR036396">
    <property type="entry name" value="Cyt_P450_sf"/>
</dbReference>
<keyword evidence="13" id="KW-0472">Membrane</keyword>
<evidence type="ECO:0000256" key="7">
    <source>
        <dbReference type="ARBA" id="ARBA00022723"/>
    </source>
</evidence>
<keyword evidence="11 14" id="KW-0408">Iron</keyword>
<dbReference type="EMBL" id="JBEHCU010011727">
    <property type="protein sequence ID" value="KAL1376373.1"/>
    <property type="molecule type" value="Genomic_DNA"/>
</dbReference>
<keyword evidence="7 14" id="KW-0479">Metal-binding</keyword>
<evidence type="ECO:0000256" key="13">
    <source>
        <dbReference type="ARBA" id="ARBA00023136"/>
    </source>
</evidence>